<reference evidence="3" key="1">
    <citation type="journal article" date="2014" name="Int. J. Syst. Evol. Microbiol.">
        <title>Complete genome sequence of Corynebacterium casei LMG S-19264T (=DSM 44701T), isolated from a smear-ripened cheese.</title>
        <authorList>
            <consortium name="US DOE Joint Genome Institute (JGI-PGF)"/>
            <person name="Walter F."/>
            <person name="Albersmeier A."/>
            <person name="Kalinowski J."/>
            <person name="Ruckert C."/>
        </authorList>
    </citation>
    <scope>NUCLEOTIDE SEQUENCE</scope>
    <source>
        <strain evidence="3">VKM Ac-1321</strain>
    </source>
</reference>
<gene>
    <name evidence="3" type="ORF">GCM10017581_099270</name>
</gene>
<dbReference type="RefSeq" id="WP_261961048.1">
    <property type="nucleotide sequence ID" value="NZ_BAAAXA010000001.1"/>
</dbReference>
<keyword evidence="2" id="KW-0812">Transmembrane</keyword>
<feature type="transmembrane region" description="Helical" evidence="2">
    <location>
        <begin position="44"/>
        <end position="67"/>
    </location>
</feature>
<comment type="caution">
    <text evidence="3">The sequence shown here is derived from an EMBL/GenBank/DDBJ whole genome shotgun (WGS) entry which is preliminary data.</text>
</comment>
<feature type="region of interest" description="Disordered" evidence="1">
    <location>
        <begin position="242"/>
        <end position="300"/>
    </location>
</feature>
<evidence type="ECO:0000256" key="2">
    <source>
        <dbReference type="SAM" id="Phobius"/>
    </source>
</evidence>
<sequence length="300" mass="31454">MNEESLRTLLRADGTDYAGDDPPDSRVDLGEVVRVGRRRRRMRAVAGGAAAAAVAVLGLLASLTLALPNAAGDRPAADPTGAPSVVPQHVGVGGFDPVLVLRMRPGWLPAGVTAAAHPVLWAAVQSERYASADGTTDFTISLYAPGFAPRMQQPGQYDWQWAPHALATIVGRAPGDAAANRALWQRVAEQLATDARRPVPVPGYVTGAGPRQALVGLVYGFDPAQRLPVWVLVLADHAYVPEPADEHGSTDGPGSTAEPASADPPGLRVALVPGGRSPEPAQGRVHVFDDPDDWTIDPVR</sequence>
<feature type="compositionally biased region" description="Acidic residues" evidence="1">
    <location>
        <begin position="290"/>
        <end position="300"/>
    </location>
</feature>
<organism evidence="3 4">
    <name type="scientific">Dactylosporangium matsuzakiense</name>
    <dbReference type="NCBI Taxonomy" id="53360"/>
    <lineage>
        <taxon>Bacteria</taxon>
        <taxon>Bacillati</taxon>
        <taxon>Actinomycetota</taxon>
        <taxon>Actinomycetes</taxon>
        <taxon>Micromonosporales</taxon>
        <taxon>Micromonosporaceae</taxon>
        <taxon>Dactylosporangium</taxon>
    </lineage>
</organism>
<evidence type="ECO:0000313" key="4">
    <source>
        <dbReference type="Proteomes" id="UP001143480"/>
    </source>
</evidence>
<evidence type="ECO:0000313" key="3">
    <source>
        <dbReference type="EMBL" id="GLL08167.1"/>
    </source>
</evidence>
<protein>
    <submittedName>
        <fullName evidence="3">Uncharacterized protein</fullName>
    </submittedName>
</protein>
<proteinExistence type="predicted"/>
<keyword evidence="2" id="KW-1133">Transmembrane helix</keyword>
<dbReference type="AlphaFoldDB" id="A0A9W6KVW1"/>
<accession>A0A9W6KVW1</accession>
<evidence type="ECO:0000256" key="1">
    <source>
        <dbReference type="SAM" id="MobiDB-lite"/>
    </source>
</evidence>
<dbReference type="EMBL" id="BSFP01000130">
    <property type="protein sequence ID" value="GLL08167.1"/>
    <property type="molecule type" value="Genomic_DNA"/>
</dbReference>
<name>A0A9W6KVW1_9ACTN</name>
<reference evidence="3" key="2">
    <citation type="submission" date="2023-01" db="EMBL/GenBank/DDBJ databases">
        <authorList>
            <person name="Sun Q."/>
            <person name="Evtushenko L."/>
        </authorList>
    </citation>
    <scope>NUCLEOTIDE SEQUENCE</scope>
    <source>
        <strain evidence="3">VKM Ac-1321</strain>
    </source>
</reference>
<keyword evidence="4" id="KW-1185">Reference proteome</keyword>
<dbReference type="Proteomes" id="UP001143480">
    <property type="component" value="Unassembled WGS sequence"/>
</dbReference>
<keyword evidence="2" id="KW-0472">Membrane</keyword>